<sequence>MPRWLPGSESADKHQGPGENQQYGDCSTNNTTPIVLTADA</sequence>
<feature type="region of interest" description="Disordered" evidence="1">
    <location>
        <begin position="1"/>
        <end position="40"/>
    </location>
</feature>
<evidence type="ECO:0000313" key="2">
    <source>
        <dbReference type="EMBL" id="CAA9222157.1"/>
    </source>
</evidence>
<proteinExistence type="predicted"/>
<dbReference type="AlphaFoldDB" id="A0A6J4HG26"/>
<dbReference type="EMBL" id="CADCTE010000041">
    <property type="protein sequence ID" value="CAA9222157.1"/>
    <property type="molecule type" value="Genomic_DNA"/>
</dbReference>
<gene>
    <name evidence="2" type="ORF">AVDCRST_MAG83-534</name>
</gene>
<evidence type="ECO:0000256" key="1">
    <source>
        <dbReference type="SAM" id="MobiDB-lite"/>
    </source>
</evidence>
<organism evidence="2">
    <name type="scientific">uncultured Arthrobacter sp</name>
    <dbReference type="NCBI Taxonomy" id="114050"/>
    <lineage>
        <taxon>Bacteria</taxon>
        <taxon>Bacillati</taxon>
        <taxon>Actinomycetota</taxon>
        <taxon>Actinomycetes</taxon>
        <taxon>Micrococcales</taxon>
        <taxon>Micrococcaceae</taxon>
        <taxon>Arthrobacter</taxon>
        <taxon>environmental samples</taxon>
    </lineage>
</organism>
<name>A0A6J4HG26_9MICC</name>
<protein>
    <submittedName>
        <fullName evidence="2">Uncharacterized protein</fullName>
    </submittedName>
</protein>
<feature type="compositionally biased region" description="Polar residues" evidence="1">
    <location>
        <begin position="18"/>
        <end position="34"/>
    </location>
</feature>
<reference evidence="2" key="1">
    <citation type="submission" date="2020-02" db="EMBL/GenBank/DDBJ databases">
        <authorList>
            <person name="Meier V. D."/>
        </authorList>
    </citation>
    <scope>NUCLEOTIDE SEQUENCE</scope>
    <source>
        <strain evidence="2">AVDCRST_MAG83</strain>
    </source>
</reference>
<accession>A0A6J4HG26</accession>